<accession>A0A2P2NHB8</accession>
<name>A0A2P2NHB8_RHIMU</name>
<sequence>MEYQGTLCFWKICLYACENGVFLLHCLNYEAQEWLQSKLLKAAELSP</sequence>
<reference evidence="1" key="1">
    <citation type="submission" date="2018-02" db="EMBL/GenBank/DDBJ databases">
        <title>Rhizophora mucronata_Transcriptome.</title>
        <authorList>
            <person name="Meera S.P."/>
            <person name="Sreeshan A."/>
            <person name="Augustine A."/>
        </authorList>
    </citation>
    <scope>NUCLEOTIDE SEQUENCE</scope>
    <source>
        <tissue evidence="1">Leaf</tissue>
    </source>
</reference>
<evidence type="ECO:0000313" key="1">
    <source>
        <dbReference type="EMBL" id="MBX41849.1"/>
    </source>
</evidence>
<dbReference type="EMBL" id="GGEC01061365">
    <property type="protein sequence ID" value="MBX41849.1"/>
    <property type="molecule type" value="Transcribed_RNA"/>
</dbReference>
<organism evidence="1">
    <name type="scientific">Rhizophora mucronata</name>
    <name type="common">Asiatic mangrove</name>
    <dbReference type="NCBI Taxonomy" id="61149"/>
    <lineage>
        <taxon>Eukaryota</taxon>
        <taxon>Viridiplantae</taxon>
        <taxon>Streptophyta</taxon>
        <taxon>Embryophyta</taxon>
        <taxon>Tracheophyta</taxon>
        <taxon>Spermatophyta</taxon>
        <taxon>Magnoliopsida</taxon>
        <taxon>eudicotyledons</taxon>
        <taxon>Gunneridae</taxon>
        <taxon>Pentapetalae</taxon>
        <taxon>rosids</taxon>
        <taxon>fabids</taxon>
        <taxon>Malpighiales</taxon>
        <taxon>Rhizophoraceae</taxon>
        <taxon>Rhizophora</taxon>
    </lineage>
</organism>
<proteinExistence type="predicted"/>
<dbReference type="AlphaFoldDB" id="A0A2P2NHB8"/>
<protein>
    <submittedName>
        <fullName evidence="1">Uncharacterized protein</fullName>
    </submittedName>
</protein>